<name>A0A841U205_9BACL</name>
<evidence type="ECO:0000256" key="2">
    <source>
        <dbReference type="ARBA" id="ARBA00022729"/>
    </source>
</evidence>
<evidence type="ECO:0000256" key="3">
    <source>
        <dbReference type="ARBA" id="ARBA00023136"/>
    </source>
</evidence>
<dbReference type="AlphaFoldDB" id="A0A841U205"/>
<keyword evidence="3" id="KW-0472">Membrane</keyword>
<protein>
    <submittedName>
        <fullName evidence="8">Extracellular solute-binding protein</fullName>
    </submittedName>
</protein>
<dbReference type="PANTHER" id="PTHR43649:SF33">
    <property type="entry name" value="POLYGALACTURONAN_RHAMNOGALACTURONAN-BINDING PROTEIN YTCQ"/>
    <property type="match status" value="1"/>
</dbReference>
<dbReference type="PANTHER" id="PTHR43649">
    <property type="entry name" value="ARABINOSE-BINDING PROTEIN-RELATED"/>
    <property type="match status" value="1"/>
</dbReference>
<feature type="signal peptide" evidence="7">
    <location>
        <begin position="1"/>
        <end position="19"/>
    </location>
</feature>
<dbReference type="SUPFAM" id="SSF53850">
    <property type="entry name" value="Periplasmic binding protein-like II"/>
    <property type="match status" value="1"/>
</dbReference>
<organism evidence="8 9">
    <name type="scientific">Cohnella xylanilytica</name>
    <dbReference type="NCBI Taxonomy" id="557555"/>
    <lineage>
        <taxon>Bacteria</taxon>
        <taxon>Bacillati</taxon>
        <taxon>Bacillota</taxon>
        <taxon>Bacilli</taxon>
        <taxon>Bacillales</taxon>
        <taxon>Paenibacillaceae</taxon>
        <taxon>Cohnella</taxon>
    </lineage>
</organism>
<dbReference type="Proteomes" id="UP000553776">
    <property type="component" value="Unassembled WGS sequence"/>
</dbReference>
<keyword evidence="4" id="KW-0564">Palmitate</keyword>
<dbReference type="PROSITE" id="PS51257">
    <property type="entry name" value="PROKAR_LIPOPROTEIN"/>
    <property type="match status" value="1"/>
</dbReference>
<keyword evidence="1" id="KW-1003">Cell membrane</keyword>
<dbReference type="RefSeq" id="WP_185136371.1">
    <property type="nucleotide sequence ID" value="NZ_JACJVR010000052.1"/>
</dbReference>
<keyword evidence="2 7" id="KW-0732">Signal</keyword>
<feature type="region of interest" description="Disordered" evidence="6">
    <location>
        <begin position="449"/>
        <end position="496"/>
    </location>
</feature>
<dbReference type="EMBL" id="JACJVR010000052">
    <property type="protein sequence ID" value="MBB6692383.1"/>
    <property type="molecule type" value="Genomic_DNA"/>
</dbReference>
<accession>A0A841U205</accession>
<dbReference type="InterPro" id="IPR006059">
    <property type="entry name" value="SBP"/>
</dbReference>
<reference evidence="8 9" key="1">
    <citation type="submission" date="2020-08" db="EMBL/GenBank/DDBJ databases">
        <title>Cohnella phylogeny.</title>
        <authorList>
            <person name="Dunlap C."/>
        </authorList>
    </citation>
    <scope>NUCLEOTIDE SEQUENCE [LARGE SCALE GENOMIC DNA]</scope>
    <source>
        <strain evidence="8 9">DSM 25239</strain>
    </source>
</reference>
<evidence type="ECO:0000313" key="8">
    <source>
        <dbReference type="EMBL" id="MBB6692383.1"/>
    </source>
</evidence>
<evidence type="ECO:0000256" key="6">
    <source>
        <dbReference type="SAM" id="MobiDB-lite"/>
    </source>
</evidence>
<keyword evidence="5" id="KW-0449">Lipoprotein</keyword>
<feature type="compositionally biased region" description="Basic and acidic residues" evidence="6">
    <location>
        <begin position="451"/>
        <end position="463"/>
    </location>
</feature>
<comment type="caution">
    <text evidence="8">The sequence shown here is derived from an EMBL/GenBank/DDBJ whole genome shotgun (WGS) entry which is preliminary data.</text>
</comment>
<evidence type="ECO:0000256" key="4">
    <source>
        <dbReference type="ARBA" id="ARBA00023139"/>
    </source>
</evidence>
<feature type="compositionally biased region" description="Low complexity" evidence="6">
    <location>
        <begin position="464"/>
        <end position="496"/>
    </location>
</feature>
<proteinExistence type="predicted"/>
<feature type="chain" id="PRO_5039731292" evidence="7">
    <location>
        <begin position="20"/>
        <end position="496"/>
    </location>
</feature>
<dbReference type="Gene3D" id="3.40.190.10">
    <property type="entry name" value="Periplasmic binding protein-like II"/>
    <property type="match status" value="1"/>
</dbReference>
<dbReference type="InterPro" id="IPR050490">
    <property type="entry name" value="Bact_solute-bd_prot1"/>
</dbReference>
<evidence type="ECO:0000313" key="9">
    <source>
        <dbReference type="Proteomes" id="UP000553776"/>
    </source>
</evidence>
<evidence type="ECO:0000256" key="5">
    <source>
        <dbReference type="ARBA" id="ARBA00023288"/>
    </source>
</evidence>
<dbReference type="Pfam" id="PF01547">
    <property type="entry name" value="SBP_bac_1"/>
    <property type="match status" value="1"/>
</dbReference>
<gene>
    <name evidence="8" type="ORF">H7B90_13305</name>
</gene>
<sequence length="496" mass="54722">MRKRMMGLAGVLLLSGLLASCSGGGGGEDKLKALGKDDKATIKVMFWDENYFFQEYGSLFISKYPNIDVEVANMQTLYSDGYSEDNFEKFVEEHKPDVLMLNSDQYEKWAQDGKLYALDSVIEQDKYDTETIHPAILKLLRDKGNGKLYGLSPKFSSNALFYNIDLFKKYGIEPPKDSMSWSEVLELAKRFPTGGDEKDRVYGFGTQQGSTPFNMLWTIAMTDGLRVLNPDGTQVTLSGEGWKRDMEMVVEAIKSKAVYNPSLDNPTSFTMQDYYMQDPFISGKAAMMVDYPYKVSNIKGAKSAVKDFKGLNWGLVTAPVDPNNRNQSKTFNVSSIMAVNAQSPNLRAAWEFVKYVNSEDFARVKSKSSASGDLLSRTAFNKEADGVSLEPFYKLEPAADMTTGLENSPGNFYGILSQLVDEQLKAVIDDKKSIDEAMKEIQEKAQAALVEENRKKKEEEAAKNAESPAPPASASASASASGSASPETSGESSTAE</sequence>
<evidence type="ECO:0000256" key="7">
    <source>
        <dbReference type="SAM" id="SignalP"/>
    </source>
</evidence>
<keyword evidence="9" id="KW-1185">Reference proteome</keyword>
<evidence type="ECO:0000256" key="1">
    <source>
        <dbReference type="ARBA" id="ARBA00022475"/>
    </source>
</evidence>